<gene>
    <name evidence="14" type="ORF">N312_05213</name>
</gene>
<keyword evidence="11" id="KW-0206">Cytoskeleton</keyword>
<keyword evidence="8" id="KW-0175">Coiled coil</keyword>
<dbReference type="EMBL" id="KL489292">
    <property type="protein sequence ID" value="KFO10722.1"/>
    <property type="molecule type" value="Genomic_DNA"/>
</dbReference>
<dbReference type="GO" id="GO:0045505">
    <property type="term" value="F:dynein intermediate chain binding"/>
    <property type="evidence" value="ECO:0007669"/>
    <property type="project" value="InterPro"/>
</dbReference>
<dbReference type="Gene3D" id="1.20.58.1120">
    <property type="match status" value="1"/>
</dbReference>
<keyword evidence="6" id="KW-0067">ATP-binding</keyword>
<keyword evidence="7" id="KW-0243">Dynein</keyword>
<dbReference type="InterPro" id="IPR042228">
    <property type="entry name" value="Dynein_linker_3"/>
</dbReference>
<dbReference type="Gene3D" id="1.20.140.100">
    <property type="entry name" value="Dynein heavy chain, N-terminal domain 2"/>
    <property type="match status" value="1"/>
</dbReference>
<dbReference type="InterPro" id="IPR013602">
    <property type="entry name" value="Dynein_heavy_linker"/>
</dbReference>
<feature type="non-terminal residue" evidence="14">
    <location>
        <position position="521"/>
    </location>
</feature>
<accession>A0A087VDN0</accession>
<dbReference type="GO" id="GO:0051959">
    <property type="term" value="F:dynein light intermediate chain binding"/>
    <property type="evidence" value="ECO:0007669"/>
    <property type="project" value="InterPro"/>
</dbReference>
<proteinExistence type="predicted"/>
<name>A0A087VDN0_BALRE</name>
<dbReference type="GO" id="GO:0005874">
    <property type="term" value="C:microtubule"/>
    <property type="evidence" value="ECO:0007669"/>
    <property type="project" value="UniProtKB-KW"/>
</dbReference>
<dbReference type="Gene3D" id="1.10.287.2620">
    <property type="match status" value="1"/>
</dbReference>
<reference evidence="14 15" key="1">
    <citation type="submission" date="2014-04" db="EMBL/GenBank/DDBJ databases">
        <title>Genome evolution of avian class.</title>
        <authorList>
            <person name="Zhang G."/>
            <person name="Li C."/>
        </authorList>
    </citation>
    <scope>NUCLEOTIDE SEQUENCE [LARGE SCALE GENOMIC DNA]</scope>
    <source>
        <strain evidence="14">BGI_N312</strain>
    </source>
</reference>
<dbReference type="Gene3D" id="3.20.180.20">
    <property type="entry name" value="Dynein heavy chain, N-terminal domain 2"/>
    <property type="match status" value="1"/>
</dbReference>
<evidence type="ECO:0000256" key="7">
    <source>
        <dbReference type="ARBA" id="ARBA00023017"/>
    </source>
</evidence>
<keyword evidence="4" id="KW-0677">Repeat</keyword>
<dbReference type="Pfam" id="PF08393">
    <property type="entry name" value="DHC_N2"/>
    <property type="match status" value="1"/>
</dbReference>
<dbReference type="InterPro" id="IPR042222">
    <property type="entry name" value="Dynein_2_N"/>
</dbReference>
<evidence type="ECO:0000256" key="12">
    <source>
        <dbReference type="ARBA" id="ARBA00023273"/>
    </source>
</evidence>
<organism evidence="14 15">
    <name type="scientific">Balearica regulorum gibbericeps</name>
    <name type="common">East African grey crowned-crane</name>
    <dbReference type="NCBI Taxonomy" id="100784"/>
    <lineage>
        <taxon>Eukaryota</taxon>
        <taxon>Metazoa</taxon>
        <taxon>Chordata</taxon>
        <taxon>Craniata</taxon>
        <taxon>Vertebrata</taxon>
        <taxon>Euteleostomi</taxon>
        <taxon>Archelosauria</taxon>
        <taxon>Archosauria</taxon>
        <taxon>Dinosauria</taxon>
        <taxon>Saurischia</taxon>
        <taxon>Theropoda</taxon>
        <taxon>Coelurosauria</taxon>
        <taxon>Aves</taxon>
        <taxon>Neognathae</taxon>
        <taxon>Neoaves</taxon>
        <taxon>Gruiformes</taxon>
        <taxon>Gruidae</taxon>
        <taxon>Balearica</taxon>
    </lineage>
</organism>
<dbReference type="PANTHER" id="PTHR45703:SF4">
    <property type="entry name" value="DYNEIN AXONEMAL HEAVY CHAIN 17"/>
    <property type="match status" value="1"/>
</dbReference>
<sequence length="521" mass="59998">VEQVDIDCKKFSKDIRSLDKEMRSWDAFTGLDNSVKNMITSLHAMNELQNPAIRDLHAPTVPLLLQVNFTMSEDTTLADLLQLNLHKFEDEVRGIVDKAMKELGMEKVLNTLDITWATMRFEHEPHARTGIVLLKSDETLIEMLEDNQVQLQNLMTSKYLAFFLQEVSAWQQKLSTADSIISIWFEVQRTWSHLESIFISSEDIRSQLPEDSKHFDSIDQDFKKLMADAVKTPNVIEATNKPGLYDKLEALQKRLALCEKALAEYLETKRLAFPRFYFVSSADLLDILSHGNEPVEVSRHLPKLFDSLAKLKFKMSPDKKPLKVGLGMFSMDEEYVPLDADCDLSGQVEVWLNRVLVSMRSTLRCLIPEAMVTYEEKPREQWVFDYPAQVALTCTQIWWTTEVGIAFSRLEEGYENAMRDYNKKQISQLNALISLLIGNLTAGDRMKIMTICTIDVHARDVVAKMILAKVESAQAFTWQSQLRHRWDEGKRHCYTNICDAQFQYSYEYLGNTPRLVITPLT</sequence>
<evidence type="ECO:0000259" key="13">
    <source>
        <dbReference type="Pfam" id="PF08393"/>
    </source>
</evidence>
<evidence type="ECO:0000256" key="3">
    <source>
        <dbReference type="ARBA" id="ARBA00022701"/>
    </source>
</evidence>
<evidence type="ECO:0000256" key="2">
    <source>
        <dbReference type="ARBA" id="ARBA00022490"/>
    </source>
</evidence>
<feature type="domain" description="Dynein heavy chain linker" evidence="13">
    <location>
        <begin position="1"/>
        <end position="369"/>
    </location>
</feature>
<comment type="subcellular location">
    <subcellularLocation>
        <location evidence="1">Cytoplasm</location>
        <location evidence="1">Cytoskeleton</location>
        <location evidence="1">Cilium axoneme</location>
    </subcellularLocation>
</comment>
<dbReference type="FunFam" id="1.20.58.1120:FF:000002">
    <property type="entry name" value="Dynein heavy chain 9, axonemal"/>
    <property type="match status" value="1"/>
</dbReference>
<dbReference type="FunFam" id="3.20.180.20:FF:000001">
    <property type="entry name" value="Dynein axonemal heavy chain 5"/>
    <property type="match status" value="1"/>
</dbReference>
<keyword evidence="15" id="KW-1185">Reference proteome</keyword>
<protein>
    <submittedName>
        <fullName evidence="14">Dynein heavy chain 17, axonemal</fullName>
    </submittedName>
</protein>
<dbReference type="GO" id="GO:0005524">
    <property type="term" value="F:ATP binding"/>
    <property type="evidence" value="ECO:0007669"/>
    <property type="project" value="UniProtKB-KW"/>
</dbReference>
<evidence type="ECO:0000256" key="5">
    <source>
        <dbReference type="ARBA" id="ARBA00022741"/>
    </source>
</evidence>
<dbReference type="AlphaFoldDB" id="A0A087VDN0"/>
<evidence type="ECO:0000256" key="4">
    <source>
        <dbReference type="ARBA" id="ARBA00022737"/>
    </source>
</evidence>
<evidence type="ECO:0000256" key="8">
    <source>
        <dbReference type="ARBA" id="ARBA00023054"/>
    </source>
</evidence>
<dbReference type="InterPro" id="IPR026983">
    <property type="entry name" value="DHC"/>
</dbReference>
<evidence type="ECO:0000313" key="15">
    <source>
        <dbReference type="Proteomes" id="UP000053309"/>
    </source>
</evidence>
<keyword evidence="9" id="KW-0969">Cilium</keyword>
<evidence type="ECO:0000256" key="6">
    <source>
        <dbReference type="ARBA" id="ARBA00022840"/>
    </source>
</evidence>
<keyword evidence="12" id="KW-0966">Cell projection</keyword>
<keyword evidence="5" id="KW-0547">Nucleotide-binding</keyword>
<feature type="non-terminal residue" evidence="14">
    <location>
        <position position="1"/>
    </location>
</feature>
<keyword evidence="2" id="KW-0963">Cytoplasm</keyword>
<evidence type="ECO:0000313" key="14">
    <source>
        <dbReference type="EMBL" id="KFO10722.1"/>
    </source>
</evidence>
<dbReference type="GO" id="GO:0005930">
    <property type="term" value="C:axoneme"/>
    <property type="evidence" value="ECO:0007669"/>
    <property type="project" value="UniProtKB-SubCell"/>
</dbReference>
<evidence type="ECO:0000256" key="9">
    <source>
        <dbReference type="ARBA" id="ARBA00023069"/>
    </source>
</evidence>
<evidence type="ECO:0000256" key="11">
    <source>
        <dbReference type="ARBA" id="ARBA00023212"/>
    </source>
</evidence>
<keyword evidence="10" id="KW-0505">Motor protein</keyword>
<dbReference type="PANTHER" id="PTHR45703">
    <property type="entry name" value="DYNEIN HEAVY CHAIN"/>
    <property type="match status" value="1"/>
</dbReference>
<dbReference type="GO" id="GO:0030286">
    <property type="term" value="C:dynein complex"/>
    <property type="evidence" value="ECO:0007669"/>
    <property type="project" value="UniProtKB-KW"/>
</dbReference>
<dbReference type="FunFam" id="1.20.140.100:FF:000007">
    <property type="entry name" value="Dynein axonemal heavy chain 9"/>
    <property type="match status" value="1"/>
</dbReference>
<evidence type="ECO:0000256" key="10">
    <source>
        <dbReference type="ARBA" id="ARBA00023175"/>
    </source>
</evidence>
<dbReference type="GO" id="GO:0007018">
    <property type="term" value="P:microtubule-based movement"/>
    <property type="evidence" value="ECO:0007669"/>
    <property type="project" value="InterPro"/>
</dbReference>
<evidence type="ECO:0000256" key="1">
    <source>
        <dbReference type="ARBA" id="ARBA00004430"/>
    </source>
</evidence>
<keyword evidence="3" id="KW-0493">Microtubule</keyword>
<dbReference type="Proteomes" id="UP000053309">
    <property type="component" value="Unassembled WGS sequence"/>
</dbReference>